<gene>
    <name evidence="1" type="ORF">SAMN05446037_1002277</name>
</gene>
<reference evidence="1 2" key="1">
    <citation type="submission" date="2017-06" db="EMBL/GenBank/DDBJ databases">
        <authorList>
            <person name="Kim H.J."/>
            <person name="Triplett B.A."/>
        </authorList>
    </citation>
    <scope>NUCLEOTIDE SEQUENCE [LARGE SCALE GENOMIC DNA]</scope>
    <source>
        <strain evidence="1 2">SCA</strain>
    </source>
</reference>
<name>A0A239AUH7_9FIRM</name>
<dbReference type="EMBL" id="FZOJ01000002">
    <property type="protein sequence ID" value="SNR99356.1"/>
    <property type="molecule type" value="Genomic_DNA"/>
</dbReference>
<evidence type="ECO:0008006" key="3">
    <source>
        <dbReference type="Google" id="ProtNLM"/>
    </source>
</evidence>
<evidence type="ECO:0000313" key="1">
    <source>
        <dbReference type="EMBL" id="SNR99356.1"/>
    </source>
</evidence>
<evidence type="ECO:0000313" key="2">
    <source>
        <dbReference type="Proteomes" id="UP000198304"/>
    </source>
</evidence>
<organism evidence="1 2">
    <name type="scientific">Anaerovirgula multivorans</name>
    <dbReference type="NCBI Taxonomy" id="312168"/>
    <lineage>
        <taxon>Bacteria</taxon>
        <taxon>Bacillati</taxon>
        <taxon>Bacillota</taxon>
        <taxon>Clostridia</taxon>
        <taxon>Peptostreptococcales</taxon>
        <taxon>Natronincolaceae</taxon>
        <taxon>Anaerovirgula</taxon>
    </lineage>
</organism>
<accession>A0A239AUH7</accession>
<keyword evidence="2" id="KW-1185">Reference proteome</keyword>
<proteinExistence type="predicted"/>
<dbReference type="RefSeq" id="WP_089281455.1">
    <property type="nucleotide sequence ID" value="NZ_FZOJ01000002.1"/>
</dbReference>
<sequence>MGDLYNELVKFMEDTTLKDSVEMQFVDLMEDGLTGHDYAKETLDKGYQLPITFINDQPVYTGGIDNRKVFLALKKFL</sequence>
<dbReference type="AlphaFoldDB" id="A0A239AUH7"/>
<protein>
    <recommendedName>
        <fullName evidence="3">Thioredoxin domain-containing protein</fullName>
    </recommendedName>
</protein>
<dbReference type="OrthoDB" id="1936700at2"/>
<dbReference type="Proteomes" id="UP000198304">
    <property type="component" value="Unassembled WGS sequence"/>
</dbReference>